<evidence type="ECO:0000256" key="3">
    <source>
        <dbReference type="SAM" id="Phobius"/>
    </source>
</evidence>
<dbReference type="InterPro" id="IPR036908">
    <property type="entry name" value="RlpA-like_sf"/>
</dbReference>
<keyword evidence="1" id="KW-0732">Signal</keyword>
<sequence length="335" mass="37454">MANQQWFTGDGTAYTLSPPSAGNCNLMEYPKYAIENYAALNNVQWNDGKHCSRCAMVYCDDDRCPQKSVGKLVHLMDRCPECAYGDLDLSISVFHDLTGSTPNRYRIRWQFAECPVSGNIKYCLKPGSNPYWAAIQPVNCVTGVKKLTVAYQDTSMVQSAYYYLLEAKNTVQTDFSKVKVTLTSLTGETITDTVSLQAGKCTEGHQQFHVTSRMSDTTNPPKTESKPLPTIDFASPNVEPVSSQNERHEDDFFRNVYPISFSASHSTPTNGPHMSNVWMLGLFGVILLLLLAWIIRRMRAQSRKQDNVALPLDTIKCQAMHKLNTPSKRSAIAVL</sequence>
<feature type="region of interest" description="Disordered" evidence="2">
    <location>
        <begin position="210"/>
        <end position="246"/>
    </location>
</feature>
<dbReference type="InterPro" id="IPR007112">
    <property type="entry name" value="Expansin/allergen_DPBB_dom"/>
</dbReference>
<dbReference type="InterPro" id="IPR036749">
    <property type="entry name" value="Expansin_CBD_sf"/>
</dbReference>
<feature type="transmembrane region" description="Helical" evidence="3">
    <location>
        <begin position="277"/>
        <end position="295"/>
    </location>
</feature>
<dbReference type="InterPro" id="IPR051477">
    <property type="entry name" value="Expansin_CellWall"/>
</dbReference>
<comment type="caution">
    <text evidence="5">The sequence shown here is derived from an EMBL/GenBank/DDBJ whole genome shotgun (WGS) entry which is preliminary data.</text>
</comment>
<dbReference type="Gene3D" id="2.60.40.760">
    <property type="entry name" value="Expansin, cellulose-binding-like domain"/>
    <property type="match status" value="1"/>
</dbReference>
<dbReference type="STRING" id="65357.A0A024GAK8"/>
<dbReference type="EMBL" id="CAIX01000047">
    <property type="protein sequence ID" value="CCI43352.1"/>
    <property type="molecule type" value="Genomic_DNA"/>
</dbReference>
<dbReference type="PANTHER" id="PTHR31836:SF21">
    <property type="entry name" value="EXPANSIN-LIKE PROTEIN 7"/>
    <property type="match status" value="1"/>
</dbReference>
<keyword evidence="6" id="KW-1185">Reference proteome</keyword>
<dbReference type="PROSITE" id="PS50842">
    <property type="entry name" value="EXPANSIN_EG45"/>
    <property type="match status" value="1"/>
</dbReference>
<evidence type="ECO:0000256" key="2">
    <source>
        <dbReference type="SAM" id="MobiDB-lite"/>
    </source>
</evidence>
<dbReference type="Gene3D" id="2.40.40.10">
    <property type="entry name" value="RlpA-like domain"/>
    <property type="match status" value="1"/>
</dbReference>
<evidence type="ECO:0000313" key="6">
    <source>
        <dbReference type="Proteomes" id="UP000053237"/>
    </source>
</evidence>
<feature type="compositionally biased region" description="Polar residues" evidence="2">
    <location>
        <begin position="210"/>
        <end position="222"/>
    </location>
</feature>
<keyword evidence="3" id="KW-1133">Transmembrane helix</keyword>
<dbReference type="CDD" id="cd22271">
    <property type="entry name" value="DPBB_EXP_N-like"/>
    <property type="match status" value="1"/>
</dbReference>
<keyword evidence="3" id="KW-0812">Transmembrane</keyword>
<dbReference type="SUPFAM" id="SSF50685">
    <property type="entry name" value="Barwin-like endoglucanases"/>
    <property type="match status" value="1"/>
</dbReference>
<dbReference type="OrthoDB" id="406505at2759"/>
<organism evidence="5 6">
    <name type="scientific">Albugo candida</name>
    <dbReference type="NCBI Taxonomy" id="65357"/>
    <lineage>
        <taxon>Eukaryota</taxon>
        <taxon>Sar</taxon>
        <taxon>Stramenopiles</taxon>
        <taxon>Oomycota</taxon>
        <taxon>Peronosporomycetes</taxon>
        <taxon>Albuginales</taxon>
        <taxon>Albuginaceae</taxon>
        <taxon>Albugo</taxon>
    </lineage>
</organism>
<dbReference type="Proteomes" id="UP000053237">
    <property type="component" value="Unassembled WGS sequence"/>
</dbReference>
<dbReference type="AlphaFoldDB" id="A0A024GAK8"/>
<reference evidence="5 6" key="1">
    <citation type="submission" date="2012-05" db="EMBL/GenBank/DDBJ databases">
        <title>Recombination and specialization in a pathogen metapopulation.</title>
        <authorList>
            <person name="Gardiner A."/>
            <person name="Kemen E."/>
            <person name="Schultz-Larsen T."/>
            <person name="MacLean D."/>
            <person name="Van Oosterhout C."/>
            <person name="Jones J.D.G."/>
        </authorList>
    </citation>
    <scope>NUCLEOTIDE SEQUENCE [LARGE SCALE GENOMIC DNA]</scope>
    <source>
        <strain evidence="5 6">Ac Nc2</strain>
    </source>
</reference>
<dbReference type="InParanoid" id="A0A024GAK8"/>
<proteinExistence type="predicted"/>
<protein>
    <recommendedName>
        <fullName evidence="4">Expansin-like EG45 domain-containing protein</fullName>
    </recommendedName>
</protein>
<feature type="domain" description="Expansin-like EG45" evidence="4">
    <location>
        <begin position="21"/>
        <end position="119"/>
    </location>
</feature>
<evidence type="ECO:0000259" key="4">
    <source>
        <dbReference type="PROSITE" id="PS50842"/>
    </source>
</evidence>
<name>A0A024GAK8_9STRA</name>
<accession>A0A024GAK8</accession>
<evidence type="ECO:0000313" key="5">
    <source>
        <dbReference type="EMBL" id="CCI43352.1"/>
    </source>
</evidence>
<dbReference type="PANTHER" id="PTHR31836">
    <property type="match status" value="1"/>
</dbReference>
<keyword evidence="3" id="KW-0472">Membrane</keyword>
<gene>
    <name evidence="5" type="ORF">BN9_041360</name>
</gene>
<evidence type="ECO:0000256" key="1">
    <source>
        <dbReference type="ARBA" id="ARBA00022729"/>
    </source>
</evidence>